<evidence type="ECO:0000256" key="4">
    <source>
        <dbReference type="ARBA" id="ARBA00023163"/>
    </source>
</evidence>
<accession>A0A0C3BGB3</accession>
<proteinExistence type="predicted"/>
<evidence type="ECO:0000256" key="3">
    <source>
        <dbReference type="ARBA" id="ARBA00023015"/>
    </source>
</evidence>
<keyword evidence="2" id="KW-0479">Metal-binding</keyword>
<dbReference type="GO" id="GO:0006351">
    <property type="term" value="P:DNA-templated transcription"/>
    <property type="evidence" value="ECO:0007669"/>
    <property type="project" value="InterPro"/>
</dbReference>
<dbReference type="InterPro" id="IPR036864">
    <property type="entry name" value="Zn2-C6_fun-type_DNA-bd_sf"/>
</dbReference>
<dbReference type="GO" id="GO:0008270">
    <property type="term" value="F:zinc ion binding"/>
    <property type="evidence" value="ECO:0007669"/>
    <property type="project" value="InterPro"/>
</dbReference>
<dbReference type="Pfam" id="PF04082">
    <property type="entry name" value="Fungal_trans"/>
    <property type="match status" value="1"/>
</dbReference>
<dbReference type="PANTHER" id="PTHR47338">
    <property type="entry name" value="ZN(II)2CYS6 TRANSCRIPTION FACTOR (EUROFUNG)-RELATED"/>
    <property type="match status" value="1"/>
</dbReference>
<reference evidence="9" key="2">
    <citation type="submission" date="2015-01" db="EMBL/GenBank/DDBJ databases">
        <title>Evolutionary Origins and Diversification of the Mycorrhizal Mutualists.</title>
        <authorList>
            <consortium name="DOE Joint Genome Institute"/>
            <consortium name="Mycorrhizal Genomics Consortium"/>
            <person name="Kohler A."/>
            <person name="Kuo A."/>
            <person name="Nagy L.G."/>
            <person name="Floudas D."/>
            <person name="Copeland A."/>
            <person name="Barry K.W."/>
            <person name="Cichocki N."/>
            <person name="Veneault-Fourrey C."/>
            <person name="LaButti K."/>
            <person name="Lindquist E.A."/>
            <person name="Lipzen A."/>
            <person name="Lundell T."/>
            <person name="Morin E."/>
            <person name="Murat C."/>
            <person name="Riley R."/>
            <person name="Ohm R."/>
            <person name="Sun H."/>
            <person name="Tunlid A."/>
            <person name="Henrissat B."/>
            <person name="Grigoriev I.V."/>
            <person name="Hibbett D.S."/>
            <person name="Martin F."/>
        </authorList>
    </citation>
    <scope>NUCLEOTIDE SEQUENCE [LARGE SCALE GENOMIC DNA]</scope>
    <source>
        <strain evidence="9">F 1598</strain>
    </source>
</reference>
<dbReference type="HOGENOM" id="CLU_009416_0_0_1"/>
<dbReference type="CDD" id="cd12148">
    <property type="entry name" value="fungal_TF_MHR"/>
    <property type="match status" value="1"/>
</dbReference>
<dbReference type="Gene3D" id="4.10.240.10">
    <property type="entry name" value="Zn(2)-C6 fungal-type DNA-binding domain"/>
    <property type="match status" value="1"/>
</dbReference>
<dbReference type="Proteomes" id="UP000054166">
    <property type="component" value="Unassembled WGS sequence"/>
</dbReference>
<evidence type="ECO:0000259" key="7">
    <source>
        <dbReference type="SMART" id="SM00906"/>
    </source>
</evidence>
<feature type="region of interest" description="Disordered" evidence="6">
    <location>
        <begin position="1"/>
        <end position="24"/>
    </location>
</feature>
<evidence type="ECO:0000256" key="5">
    <source>
        <dbReference type="ARBA" id="ARBA00023242"/>
    </source>
</evidence>
<feature type="compositionally biased region" description="Polar residues" evidence="6">
    <location>
        <begin position="115"/>
        <end position="144"/>
    </location>
</feature>
<comment type="subcellular location">
    <subcellularLocation>
        <location evidence="1">Nucleus</location>
    </subcellularLocation>
</comment>
<dbReference type="OrthoDB" id="39175at2759"/>
<feature type="compositionally biased region" description="Polar residues" evidence="6">
    <location>
        <begin position="8"/>
        <end position="17"/>
    </location>
</feature>
<organism evidence="8 9">
    <name type="scientific">Piloderma croceum (strain F 1598)</name>
    <dbReference type="NCBI Taxonomy" id="765440"/>
    <lineage>
        <taxon>Eukaryota</taxon>
        <taxon>Fungi</taxon>
        <taxon>Dikarya</taxon>
        <taxon>Basidiomycota</taxon>
        <taxon>Agaricomycotina</taxon>
        <taxon>Agaricomycetes</taxon>
        <taxon>Agaricomycetidae</taxon>
        <taxon>Atheliales</taxon>
        <taxon>Atheliaceae</taxon>
        <taxon>Piloderma</taxon>
    </lineage>
</organism>
<name>A0A0C3BGB3_PILCF</name>
<feature type="region of interest" description="Disordered" evidence="6">
    <location>
        <begin position="109"/>
        <end position="144"/>
    </location>
</feature>
<sequence length="692" mass="76971">MPKDTSKEQYSSGTRPLSTKDGRVLKRNQACHQCRKRKLKSDAKHPCSTCFRSHAHAVAHAPPGTELPSQPECTFDDAPESTPAIAEGTKSRYERLENRINELEALLHQKEQRSDSSATSPPLFETLSNSIDNSNGNPDFSIQQGQSFQDTFASNLDTIVGGAYPSTDQSFSYISEVHSPTTESVAGLEMIWPSWPLHVPRPGLLRHLVEMFFASHPHATRLFHAPSFMASLSLPPTHPKFPIPPVLHAICAVSTLYTAAVSSPPLPNYSEVAPNEIFQQKYRARDGRPDSFAEEQARWARETIDKYLFTGENLVQVLQANVLLSWYFWCHAKWVEVFVASGHSLRTLVPLGLNMCPPFHSISKALRGASILSPSRTVVEDETRRNVFWLAYATDRTTSLGNGWAHGIDDEDVAQLLPVRGDQFNKGDFVAPHERQWVHSKDVCLVHPAEQTDAFTLYIKGTYLISRVKAFNLRFRSRHFAGDPTCRVDSGFSDSVDPRTTQAFKDLDKTVLSFRASFPAHLRNPINGSVVDPHLYCASLFPHVCTILLHDPHADVGKSGCISALRILTAARATLDLIYAVWSTSYDITLMDLSCTFCWLMSGRVLIRFLKAAQETDSQDQILTLRTELEFVQLAISKVGERIPLAYMHAKLLHNATVDTCGPLIGSTSITPQESPNLPAFGISPTVPIVSW</sequence>
<keyword evidence="5" id="KW-0539">Nucleus</keyword>
<dbReference type="PANTHER" id="PTHR47338:SF29">
    <property type="entry name" value="ZN(2)-C6 FUNGAL-TYPE DOMAIN-CONTAINING PROTEIN"/>
    <property type="match status" value="1"/>
</dbReference>
<dbReference type="GO" id="GO:0005634">
    <property type="term" value="C:nucleus"/>
    <property type="evidence" value="ECO:0007669"/>
    <property type="project" value="UniProtKB-SubCell"/>
</dbReference>
<dbReference type="EMBL" id="KN832985">
    <property type="protein sequence ID" value="KIM85328.1"/>
    <property type="molecule type" value="Genomic_DNA"/>
</dbReference>
<gene>
    <name evidence="8" type="ORF">PILCRDRAFT_817333</name>
</gene>
<evidence type="ECO:0000313" key="8">
    <source>
        <dbReference type="EMBL" id="KIM85328.1"/>
    </source>
</evidence>
<protein>
    <recommendedName>
        <fullName evidence="7">Xylanolytic transcriptional activator regulatory domain-containing protein</fullName>
    </recommendedName>
</protein>
<dbReference type="InParanoid" id="A0A0C3BGB3"/>
<keyword evidence="4" id="KW-0804">Transcription</keyword>
<dbReference type="SUPFAM" id="SSF57701">
    <property type="entry name" value="Zn2/Cys6 DNA-binding domain"/>
    <property type="match status" value="1"/>
</dbReference>
<dbReference type="STRING" id="765440.A0A0C3BGB3"/>
<keyword evidence="3" id="KW-0805">Transcription regulation</keyword>
<dbReference type="InterPro" id="IPR007219">
    <property type="entry name" value="XnlR_reg_dom"/>
</dbReference>
<feature type="domain" description="Xylanolytic transcriptional activator regulatory" evidence="7">
    <location>
        <begin position="337"/>
        <end position="424"/>
    </location>
</feature>
<dbReference type="CDD" id="cd00067">
    <property type="entry name" value="GAL4"/>
    <property type="match status" value="1"/>
</dbReference>
<dbReference type="InterPro" id="IPR001138">
    <property type="entry name" value="Zn2Cys6_DnaBD"/>
</dbReference>
<evidence type="ECO:0000256" key="2">
    <source>
        <dbReference type="ARBA" id="ARBA00022723"/>
    </source>
</evidence>
<dbReference type="GO" id="GO:0003677">
    <property type="term" value="F:DNA binding"/>
    <property type="evidence" value="ECO:0007669"/>
    <property type="project" value="InterPro"/>
</dbReference>
<dbReference type="GO" id="GO:0000981">
    <property type="term" value="F:DNA-binding transcription factor activity, RNA polymerase II-specific"/>
    <property type="evidence" value="ECO:0007669"/>
    <property type="project" value="InterPro"/>
</dbReference>
<dbReference type="InterPro" id="IPR050815">
    <property type="entry name" value="TF_fung"/>
</dbReference>
<evidence type="ECO:0000256" key="6">
    <source>
        <dbReference type="SAM" id="MobiDB-lite"/>
    </source>
</evidence>
<evidence type="ECO:0000256" key="1">
    <source>
        <dbReference type="ARBA" id="ARBA00004123"/>
    </source>
</evidence>
<dbReference type="Pfam" id="PF00172">
    <property type="entry name" value="Zn_clus"/>
    <property type="match status" value="1"/>
</dbReference>
<evidence type="ECO:0000313" key="9">
    <source>
        <dbReference type="Proteomes" id="UP000054166"/>
    </source>
</evidence>
<keyword evidence="9" id="KW-1185">Reference proteome</keyword>
<reference evidence="8 9" key="1">
    <citation type="submission" date="2014-04" db="EMBL/GenBank/DDBJ databases">
        <authorList>
            <consortium name="DOE Joint Genome Institute"/>
            <person name="Kuo A."/>
            <person name="Tarkka M."/>
            <person name="Buscot F."/>
            <person name="Kohler A."/>
            <person name="Nagy L.G."/>
            <person name="Floudas D."/>
            <person name="Copeland A."/>
            <person name="Barry K.W."/>
            <person name="Cichocki N."/>
            <person name="Veneault-Fourrey C."/>
            <person name="LaButti K."/>
            <person name="Lindquist E.A."/>
            <person name="Lipzen A."/>
            <person name="Lundell T."/>
            <person name="Morin E."/>
            <person name="Murat C."/>
            <person name="Sun H."/>
            <person name="Tunlid A."/>
            <person name="Henrissat B."/>
            <person name="Grigoriev I.V."/>
            <person name="Hibbett D.S."/>
            <person name="Martin F."/>
            <person name="Nordberg H.P."/>
            <person name="Cantor M.N."/>
            <person name="Hua S.X."/>
        </authorList>
    </citation>
    <scope>NUCLEOTIDE SEQUENCE [LARGE SCALE GENOMIC DNA]</scope>
    <source>
        <strain evidence="8 9">F 1598</strain>
    </source>
</reference>
<dbReference type="AlphaFoldDB" id="A0A0C3BGB3"/>
<dbReference type="SMART" id="SM00906">
    <property type="entry name" value="Fungal_trans"/>
    <property type="match status" value="1"/>
</dbReference>